<dbReference type="EMBL" id="LXQA010868595">
    <property type="protein sequence ID" value="MCI74813.1"/>
    <property type="molecule type" value="Genomic_DNA"/>
</dbReference>
<organism evidence="2 3">
    <name type="scientific">Trifolium medium</name>
    <dbReference type="NCBI Taxonomy" id="97028"/>
    <lineage>
        <taxon>Eukaryota</taxon>
        <taxon>Viridiplantae</taxon>
        <taxon>Streptophyta</taxon>
        <taxon>Embryophyta</taxon>
        <taxon>Tracheophyta</taxon>
        <taxon>Spermatophyta</taxon>
        <taxon>Magnoliopsida</taxon>
        <taxon>eudicotyledons</taxon>
        <taxon>Gunneridae</taxon>
        <taxon>Pentapetalae</taxon>
        <taxon>rosids</taxon>
        <taxon>fabids</taxon>
        <taxon>Fabales</taxon>
        <taxon>Fabaceae</taxon>
        <taxon>Papilionoideae</taxon>
        <taxon>50 kb inversion clade</taxon>
        <taxon>NPAAA clade</taxon>
        <taxon>Hologalegina</taxon>
        <taxon>IRL clade</taxon>
        <taxon>Trifolieae</taxon>
        <taxon>Trifolium</taxon>
    </lineage>
</organism>
<evidence type="ECO:0000256" key="1">
    <source>
        <dbReference type="SAM" id="MobiDB-lite"/>
    </source>
</evidence>
<name>A0A392UMF5_9FABA</name>
<sequence>MKVRDAPYKAARRAIIRELLDTIFYLPGATRHPLLRGAQLTEPKPNFLSHNGATRHPPCAARSWQ</sequence>
<keyword evidence="3" id="KW-1185">Reference proteome</keyword>
<comment type="caution">
    <text evidence="2">The sequence shown here is derived from an EMBL/GenBank/DDBJ whole genome shotgun (WGS) entry which is preliminary data.</text>
</comment>
<proteinExistence type="predicted"/>
<accession>A0A392UMF5</accession>
<protein>
    <submittedName>
        <fullName evidence="2">Uncharacterized protein</fullName>
    </submittedName>
</protein>
<evidence type="ECO:0000313" key="2">
    <source>
        <dbReference type="EMBL" id="MCI74813.1"/>
    </source>
</evidence>
<feature type="region of interest" description="Disordered" evidence="1">
    <location>
        <begin position="43"/>
        <end position="65"/>
    </location>
</feature>
<dbReference type="AlphaFoldDB" id="A0A392UMF5"/>
<reference evidence="2 3" key="1">
    <citation type="journal article" date="2018" name="Front. Plant Sci.">
        <title>Red Clover (Trifolium pratense) and Zigzag Clover (T. medium) - A Picture of Genomic Similarities and Differences.</title>
        <authorList>
            <person name="Dluhosova J."/>
            <person name="Istvanek J."/>
            <person name="Nedelnik J."/>
            <person name="Repkova J."/>
        </authorList>
    </citation>
    <scope>NUCLEOTIDE SEQUENCE [LARGE SCALE GENOMIC DNA]</scope>
    <source>
        <strain evidence="3">cv. 10/8</strain>
        <tissue evidence="2">Leaf</tissue>
    </source>
</reference>
<dbReference type="Proteomes" id="UP000265520">
    <property type="component" value="Unassembled WGS sequence"/>
</dbReference>
<evidence type="ECO:0000313" key="3">
    <source>
        <dbReference type="Proteomes" id="UP000265520"/>
    </source>
</evidence>
<feature type="non-terminal residue" evidence="2">
    <location>
        <position position="65"/>
    </location>
</feature>